<organism evidence="1 3">
    <name type="scientific">Garicola koreensis</name>
    <dbReference type="NCBI Taxonomy" id="1262554"/>
    <lineage>
        <taxon>Bacteria</taxon>
        <taxon>Bacillati</taxon>
        <taxon>Actinomycetota</taxon>
        <taxon>Actinomycetes</taxon>
        <taxon>Micrococcales</taxon>
        <taxon>Micrococcaceae</taxon>
        <taxon>Garicola</taxon>
    </lineage>
</organism>
<dbReference type="Proteomes" id="UP000547528">
    <property type="component" value="Unassembled WGS sequence"/>
</dbReference>
<evidence type="ECO:0000313" key="2">
    <source>
        <dbReference type="EMBL" id="MBB3668429.1"/>
    </source>
</evidence>
<dbReference type="EMBL" id="JACIBT010000019">
    <property type="protein sequence ID" value="MBB3668429.1"/>
    <property type="molecule type" value="Genomic_DNA"/>
</dbReference>
<dbReference type="Gene3D" id="3.30.530.20">
    <property type="match status" value="1"/>
</dbReference>
<evidence type="ECO:0000313" key="1">
    <source>
        <dbReference type="EMBL" id="MBB3668323.1"/>
    </source>
</evidence>
<evidence type="ECO:0000313" key="3">
    <source>
        <dbReference type="Proteomes" id="UP000547528"/>
    </source>
</evidence>
<dbReference type="AlphaFoldDB" id="A0A7W5TVA7"/>
<dbReference type="RefSeq" id="WP_183358731.1">
    <property type="nucleotide sequence ID" value="NZ_BAABKR010000001.1"/>
</dbReference>
<gene>
    <name evidence="1" type="ORF">FHX47_001957</name>
    <name evidence="2" type="ORF">FHX47_002064</name>
</gene>
<protein>
    <submittedName>
        <fullName evidence="1">Uncharacterized protein YndB with AHSA1/START domain</fullName>
    </submittedName>
</protein>
<keyword evidence="3" id="KW-1185">Reference proteome</keyword>
<accession>A0A7W5TVA7</accession>
<dbReference type="SUPFAM" id="SSF55961">
    <property type="entry name" value="Bet v1-like"/>
    <property type="match status" value="1"/>
</dbReference>
<dbReference type="Pfam" id="PF10604">
    <property type="entry name" value="Polyketide_cyc2"/>
    <property type="match status" value="1"/>
</dbReference>
<dbReference type="EMBL" id="JACIBT010000014">
    <property type="protein sequence ID" value="MBB3668323.1"/>
    <property type="molecule type" value="Genomic_DNA"/>
</dbReference>
<proteinExistence type="predicted"/>
<dbReference type="InterPro" id="IPR023393">
    <property type="entry name" value="START-like_dom_sf"/>
</dbReference>
<reference evidence="1 3" key="1">
    <citation type="submission" date="2020-08" db="EMBL/GenBank/DDBJ databases">
        <title>Sequencing the genomes of 1000 actinobacteria strains.</title>
        <authorList>
            <person name="Klenk H.-P."/>
        </authorList>
    </citation>
    <scope>NUCLEOTIDE SEQUENCE [LARGE SCALE GENOMIC DNA]</scope>
    <source>
        <strain evidence="1 3">DSM 28238</strain>
    </source>
</reference>
<sequence length="148" mass="16787">MDEQRIISASATVDAPAETIFELIADPARQPEWDGNNNLSTADSSPRVTAAGDVFNMVLTNGKVRHNHVVEFAQNEVIAWKPADVDQPPAGHLWRWELERLDEARTTVTHTYDWTQLEDEQRLQRARRTTPQMLAASVERLRQLAEDA</sequence>
<comment type="caution">
    <text evidence="1">The sequence shown here is derived from an EMBL/GenBank/DDBJ whole genome shotgun (WGS) entry which is preliminary data.</text>
</comment>
<name>A0A7W5TVA7_9MICC</name>
<dbReference type="InterPro" id="IPR019587">
    <property type="entry name" value="Polyketide_cyclase/dehydratase"/>
</dbReference>